<dbReference type="OrthoDB" id="191139at2759"/>
<evidence type="ECO:0000256" key="1">
    <source>
        <dbReference type="SAM" id="MobiDB-lite"/>
    </source>
</evidence>
<dbReference type="AlphaFoldDB" id="A0A9P4UFH6"/>
<organism evidence="2 3">
    <name type="scientific">Karstenula rhodostoma CBS 690.94</name>
    <dbReference type="NCBI Taxonomy" id="1392251"/>
    <lineage>
        <taxon>Eukaryota</taxon>
        <taxon>Fungi</taxon>
        <taxon>Dikarya</taxon>
        <taxon>Ascomycota</taxon>
        <taxon>Pezizomycotina</taxon>
        <taxon>Dothideomycetes</taxon>
        <taxon>Pleosporomycetidae</taxon>
        <taxon>Pleosporales</taxon>
        <taxon>Massarineae</taxon>
        <taxon>Didymosphaeriaceae</taxon>
        <taxon>Karstenula</taxon>
    </lineage>
</organism>
<sequence>MSNKPLPKDGFDLSKVPTGPFSSQPKHNEYQRCTSKGAMLMNAMTANIKDAGNFLNPPIASAESKFTSSPAWQDLARWGYEYCDATTVDAFYGDFKMNWGISKALQSNGLSDAVIRSPPPPPTRPRCARCHNAVLYLTHYDLLKKHTPPCEQSYLVGGKKYTYTGATCVVSINPDQGVLIAMDRTSPTHMVKCHDNLITPPDLVHTSDIMFALWKDIAGDHRIRDLHYFLSICIDNDVSERVIQEVTKGQLASYPGRVFSTEDPEGQALLGMPTAVAIGYLLAQHKEAMGVRFVDSVCVFKSDSQSQSPCLMFHISSGDDDGRSVDGEGQDKKRARLV</sequence>
<accession>A0A9P4UFH6</accession>
<feature type="compositionally biased region" description="Basic and acidic residues" evidence="1">
    <location>
        <begin position="1"/>
        <end position="12"/>
    </location>
</feature>
<dbReference type="EMBL" id="MU001496">
    <property type="protein sequence ID" value="KAF2447518.1"/>
    <property type="molecule type" value="Genomic_DNA"/>
</dbReference>
<proteinExistence type="predicted"/>
<comment type="caution">
    <text evidence="2">The sequence shown here is derived from an EMBL/GenBank/DDBJ whole genome shotgun (WGS) entry which is preliminary data.</text>
</comment>
<feature type="region of interest" description="Disordered" evidence="1">
    <location>
        <begin position="1"/>
        <end position="29"/>
    </location>
</feature>
<dbReference type="Proteomes" id="UP000799764">
    <property type="component" value="Unassembled WGS sequence"/>
</dbReference>
<gene>
    <name evidence="2" type="ORF">P171DRAFT_482256</name>
</gene>
<evidence type="ECO:0000313" key="3">
    <source>
        <dbReference type="Proteomes" id="UP000799764"/>
    </source>
</evidence>
<keyword evidence="3" id="KW-1185">Reference proteome</keyword>
<reference evidence="2" key="1">
    <citation type="journal article" date="2020" name="Stud. Mycol.">
        <title>101 Dothideomycetes genomes: a test case for predicting lifestyles and emergence of pathogens.</title>
        <authorList>
            <person name="Haridas S."/>
            <person name="Albert R."/>
            <person name="Binder M."/>
            <person name="Bloem J."/>
            <person name="Labutti K."/>
            <person name="Salamov A."/>
            <person name="Andreopoulos B."/>
            <person name="Baker S."/>
            <person name="Barry K."/>
            <person name="Bills G."/>
            <person name="Bluhm B."/>
            <person name="Cannon C."/>
            <person name="Castanera R."/>
            <person name="Culley D."/>
            <person name="Daum C."/>
            <person name="Ezra D."/>
            <person name="Gonzalez J."/>
            <person name="Henrissat B."/>
            <person name="Kuo A."/>
            <person name="Liang C."/>
            <person name="Lipzen A."/>
            <person name="Lutzoni F."/>
            <person name="Magnuson J."/>
            <person name="Mondo S."/>
            <person name="Nolan M."/>
            <person name="Ohm R."/>
            <person name="Pangilinan J."/>
            <person name="Park H.-J."/>
            <person name="Ramirez L."/>
            <person name="Alfaro M."/>
            <person name="Sun H."/>
            <person name="Tritt A."/>
            <person name="Yoshinaga Y."/>
            <person name="Zwiers L.-H."/>
            <person name="Turgeon B."/>
            <person name="Goodwin S."/>
            <person name="Spatafora J."/>
            <person name="Crous P."/>
            <person name="Grigoriev I."/>
        </authorList>
    </citation>
    <scope>NUCLEOTIDE SEQUENCE</scope>
    <source>
        <strain evidence="2">CBS 690.94</strain>
    </source>
</reference>
<name>A0A9P4UFH6_9PLEO</name>
<evidence type="ECO:0000313" key="2">
    <source>
        <dbReference type="EMBL" id="KAF2447518.1"/>
    </source>
</evidence>
<protein>
    <submittedName>
        <fullName evidence="2">Uncharacterized protein</fullName>
    </submittedName>
</protein>